<dbReference type="Proteomes" id="UP000779507">
    <property type="component" value="Unassembled WGS sequence"/>
</dbReference>
<evidence type="ECO:0000256" key="1">
    <source>
        <dbReference type="SAM" id="SignalP"/>
    </source>
</evidence>
<accession>A0ABX2FVX2</accession>
<evidence type="ECO:0000313" key="3">
    <source>
        <dbReference type="Proteomes" id="UP000779507"/>
    </source>
</evidence>
<gene>
    <name evidence="2" type="ORF">HNP98_004215</name>
</gene>
<sequence length="288" mass="30998">MTGPRPAQRGRGRWRRAAAALLLGGAAPALAQAQAADTARTAAAPAVAPAAGGAAGLPATEFETYAVSGRGVRYTASLTGLYTTGTVQRTFLSTSHTVNLAFKGGHWRVPGAFNFSYGKQNQVLSERELTLLATPTYQQGRCKFYTLSDAERSNLRAIAHRFVNGLGAGYDVYRDTLGNTVGLSYFLLYEDTRYLTELHRQVLRHSFRLKTHFTRGISTLDVLAYYQPAVGNPAGDYRANGTAVLSVRLARHLALAVNYAYSLESINVAGRAPVNTNLSVGFTYAVGK</sequence>
<keyword evidence="1" id="KW-0732">Signal</keyword>
<keyword evidence="3" id="KW-1185">Reference proteome</keyword>
<feature type="chain" id="PRO_5046994083" description="DUF481 domain-containing protein" evidence="1">
    <location>
        <begin position="32"/>
        <end position="288"/>
    </location>
</feature>
<dbReference type="InterPro" id="IPR007433">
    <property type="entry name" value="DUF481"/>
</dbReference>
<proteinExistence type="predicted"/>
<dbReference type="RefSeq" id="WP_173812116.1">
    <property type="nucleotide sequence ID" value="NZ_JABSNP010000032.1"/>
</dbReference>
<evidence type="ECO:0008006" key="4">
    <source>
        <dbReference type="Google" id="ProtNLM"/>
    </source>
</evidence>
<evidence type="ECO:0000313" key="2">
    <source>
        <dbReference type="EMBL" id="NRT21368.1"/>
    </source>
</evidence>
<dbReference type="Pfam" id="PF04338">
    <property type="entry name" value="DUF481"/>
    <property type="match status" value="1"/>
</dbReference>
<reference evidence="2 3" key="1">
    <citation type="submission" date="2020-05" db="EMBL/GenBank/DDBJ databases">
        <title>Genomic Encyclopedia of Type Strains, Phase IV (KMG-V): Genome sequencing to study the core and pangenomes of soil and plant-associated prokaryotes.</title>
        <authorList>
            <person name="Whitman W."/>
        </authorList>
    </citation>
    <scope>NUCLEOTIDE SEQUENCE [LARGE SCALE GENOMIC DNA]</scope>
    <source>
        <strain evidence="2 3">9A</strain>
    </source>
</reference>
<comment type="caution">
    <text evidence="2">The sequence shown here is derived from an EMBL/GenBank/DDBJ whole genome shotgun (WGS) entry which is preliminary data.</text>
</comment>
<protein>
    <recommendedName>
        <fullName evidence="4">DUF481 domain-containing protein</fullName>
    </recommendedName>
</protein>
<dbReference type="EMBL" id="JABSNP010000032">
    <property type="protein sequence ID" value="NRT21368.1"/>
    <property type="molecule type" value="Genomic_DNA"/>
</dbReference>
<organism evidence="2 3">
    <name type="scientific">Hymenobacter caeli</name>
    <dbReference type="NCBI Taxonomy" id="2735894"/>
    <lineage>
        <taxon>Bacteria</taxon>
        <taxon>Pseudomonadati</taxon>
        <taxon>Bacteroidota</taxon>
        <taxon>Cytophagia</taxon>
        <taxon>Cytophagales</taxon>
        <taxon>Hymenobacteraceae</taxon>
        <taxon>Hymenobacter</taxon>
    </lineage>
</organism>
<feature type="signal peptide" evidence="1">
    <location>
        <begin position="1"/>
        <end position="31"/>
    </location>
</feature>
<name>A0ABX2FVX2_9BACT</name>